<comment type="subcellular location">
    <subcellularLocation>
        <location evidence="1">Cytoplasm</location>
        <location evidence="1">Cytoskeleton</location>
    </subcellularLocation>
</comment>
<feature type="compositionally biased region" description="Polar residues" evidence="5">
    <location>
        <begin position="529"/>
        <end position="539"/>
    </location>
</feature>
<feature type="compositionally biased region" description="Basic and acidic residues" evidence="5">
    <location>
        <begin position="648"/>
        <end position="663"/>
    </location>
</feature>
<dbReference type="Proteomes" id="UP001182556">
    <property type="component" value="Unassembled WGS sequence"/>
</dbReference>
<feature type="compositionally biased region" description="Basic and acidic residues" evidence="5">
    <location>
        <begin position="480"/>
        <end position="497"/>
    </location>
</feature>
<reference evidence="7" key="1">
    <citation type="submission" date="2023-02" db="EMBL/GenBank/DDBJ databases">
        <title>Identification and recombinant expression of a fungal hydrolase from Papiliotrema laurentii that hydrolyzes apple cutin and clears colloidal polyester polyurethane.</title>
        <authorList>
            <consortium name="DOE Joint Genome Institute"/>
            <person name="Roman V.A."/>
            <person name="Bojanowski C."/>
            <person name="Crable B.R."/>
            <person name="Wagner D.N."/>
            <person name="Hung C.S."/>
            <person name="Nadeau L.J."/>
            <person name="Schratz L."/>
            <person name="Haridas S."/>
            <person name="Pangilinan J."/>
            <person name="Lipzen A."/>
            <person name="Na H."/>
            <person name="Yan M."/>
            <person name="Ng V."/>
            <person name="Grigoriev I.V."/>
            <person name="Spatafora J.W."/>
            <person name="Barlow D."/>
            <person name="Biffinger J."/>
            <person name="Kelley-Loughnane N."/>
            <person name="Varaljay V.A."/>
            <person name="Crookes-Goodson W.J."/>
        </authorList>
    </citation>
    <scope>NUCLEOTIDE SEQUENCE</scope>
    <source>
        <strain evidence="7">5307AH</strain>
    </source>
</reference>
<organism evidence="7 8">
    <name type="scientific">Papiliotrema laurentii</name>
    <name type="common">Cryptococcus laurentii</name>
    <dbReference type="NCBI Taxonomy" id="5418"/>
    <lineage>
        <taxon>Eukaryota</taxon>
        <taxon>Fungi</taxon>
        <taxon>Dikarya</taxon>
        <taxon>Basidiomycota</taxon>
        <taxon>Agaricomycotina</taxon>
        <taxon>Tremellomycetes</taxon>
        <taxon>Tremellales</taxon>
        <taxon>Rhynchogastremaceae</taxon>
        <taxon>Papiliotrema</taxon>
    </lineage>
</organism>
<evidence type="ECO:0000256" key="5">
    <source>
        <dbReference type="SAM" id="MobiDB-lite"/>
    </source>
</evidence>
<evidence type="ECO:0000259" key="6">
    <source>
        <dbReference type="Pfam" id="PF06886"/>
    </source>
</evidence>
<feature type="region of interest" description="Disordered" evidence="5">
    <location>
        <begin position="421"/>
        <end position="454"/>
    </location>
</feature>
<comment type="caution">
    <text evidence="7">The sequence shown here is derived from an EMBL/GenBank/DDBJ whole genome shotgun (WGS) entry which is preliminary data.</text>
</comment>
<accession>A0AAD9FQ75</accession>
<evidence type="ECO:0000256" key="2">
    <source>
        <dbReference type="ARBA" id="ARBA00005885"/>
    </source>
</evidence>
<dbReference type="AlphaFoldDB" id="A0AAD9FQ75"/>
<evidence type="ECO:0000313" key="8">
    <source>
        <dbReference type="Proteomes" id="UP001182556"/>
    </source>
</evidence>
<feature type="region of interest" description="Disordered" evidence="5">
    <location>
        <begin position="270"/>
        <end position="313"/>
    </location>
</feature>
<feature type="domain" description="TPX2 C-terminal" evidence="6">
    <location>
        <begin position="717"/>
        <end position="776"/>
    </location>
</feature>
<keyword evidence="3" id="KW-0963">Cytoplasm</keyword>
<feature type="region of interest" description="Disordered" evidence="5">
    <location>
        <begin position="1"/>
        <end position="101"/>
    </location>
</feature>
<feature type="compositionally biased region" description="Basic and acidic residues" evidence="5">
    <location>
        <begin position="722"/>
        <end position="750"/>
    </location>
</feature>
<keyword evidence="8" id="KW-1185">Reference proteome</keyword>
<evidence type="ECO:0000256" key="3">
    <source>
        <dbReference type="ARBA" id="ARBA00022490"/>
    </source>
</evidence>
<feature type="compositionally biased region" description="Low complexity" evidence="5">
    <location>
        <begin position="584"/>
        <end position="599"/>
    </location>
</feature>
<sequence length="789" mass="84559">MIPPTPAIPRFENNSLLLDTTPDFGDDVSLGELLDPPTPRPSRPAVAAVITSGPSRGHVSSAPSQQEPSFDRPGGAHIKPEGSRTRGHDNYLPIQEEEDEDLLEQATFTGRGERVVEAKTYKLARVESHSVSPVSVCAQPKTDDFYARRLSTSRPASPHLTSSLAISTGPSSRPTHVRPETHRSRFARPSTASATASTPGLSDDEPSRVHLAWRALPPNASKLAASSSVNANLAKDGWIKKPSTTLPGIKTRSSALGRYLAKAAIMRRDLGQEPDVAPKSDLQTAPQGEDSASTQPTEPWQEESPSGSMSASERRLCALPVLREDSQDSSDLNSTAQQQEQSFKTSYVPSILPDNLPATTASVHFAMSATSSKTPPSSSSVPKLSLAMERRLTPPSLPISATIGTATTPYGIPIPSLVDLSGSEMGTPIDASSPTEAKQKSSREGEIAAHDDLAASRSESRLGLVDFFTGFLRGSTSSKPLHEHSEAASEATTRDSRPASGQSGIPRANEGSEGLSGPLAPADRRKKTSQQGVFSANSTKPRDDTGVRPAVPVMRISKPPIPGYIPLTRPSRMPSSATGSSTIRAPQADRAAPQAPTAPGTEKVPRKPPLPSSFARPTASSEFAKAALAKLPPPGKGHSVTAKPVRVKTPERAHNLESRRKVFEAGATSNANVQIKPPRPTMPLGSSGVTARMPATGRPRPLVKTIPMAGKTPGKASRLRAAQRERFDEAVKERMAGKERERMEREKEREREEEEEYLRRRKETVIWAKPVPEIYKRVGGVQVDTELSE</sequence>
<evidence type="ECO:0000256" key="4">
    <source>
        <dbReference type="ARBA" id="ARBA00023212"/>
    </source>
</evidence>
<feature type="compositionally biased region" description="Polar residues" evidence="5">
    <location>
        <begin position="573"/>
        <end position="583"/>
    </location>
</feature>
<dbReference type="Pfam" id="PF06886">
    <property type="entry name" value="TPX2"/>
    <property type="match status" value="1"/>
</dbReference>
<comment type="similarity">
    <text evidence="2">Belongs to the TPX2 family.</text>
</comment>
<keyword evidence="4" id="KW-0206">Cytoskeleton</keyword>
<gene>
    <name evidence="7" type="ORF">DB88DRAFT_542658</name>
</gene>
<protein>
    <recommendedName>
        <fullName evidence="6">TPX2 C-terminal domain-containing protein</fullName>
    </recommendedName>
</protein>
<dbReference type="InterPro" id="IPR027329">
    <property type="entry name" value="TPX2_C"/>
</dbReference>
<feature type="region of interest" description="Disordered" evidence="5">
    <location>
        <begin position="152"/>
        <end position="205"/>
    </location>
</feature>
<dbReference type="GO" id="GO:0005856">
    <property type="term" value="C:cytoskeleton"/>
    <property type="evidence" value="ECO:0007669"/>
    <property type="project" value="UniProtKB-SubCell"/>
</dbReference>
<dbReference type="EMBL" id="JAODAN010000010">
    <property type="protein sequence ID" value="KAK1921867.1"/>
    <property type="molecule type" value="Genomic_DNA"/>
</dbReference>
<feature type="region of interest" description="Disordered" evidence="5">
    <location>
        <begin position="475"/>
        <end position="758"/>
    </location>
</feature>
<feature type="compositionally biased region" description="Basic and acidic residues" evidence="5">
    <location>
        <begin position="78"/>
        <end position="89"/>
    </location>
</feature>
<feature type="compositionally biased region" description="Polar residues" evidence="5">
    <location>
        <begin position="152"/>
        <end position="174"/>
    </location>
</feature>
<evidence type="ECO:0000256" key="1">
    <source>
        <dbReference type="ARBA" id="ARBA00004245"/>
    </source>
</evidence>
<name>A0AAD9FQ75_PAPLA</name>
<feature type="compositionally biased region" description="Basic and acidic residues" evidence="5">
    <location>
        <begin position="437"/>
        <end position="454"/>
    </location>
</feature>
<evidence type="ECO:0000313" key="7">
    <source>
        <dbReference type="EMBL" id="KAK1921867.1"/>
    </source>
</evidence>
<proteinExistence type="inferred from homology"/>
<feature type="compositionally biased region" description="Polar residues" evidence="5">
    <location>
        <begin position="281"/>
        <end position="311"/>
    </location>
</feature>